<dbReference type="Proteomes" id="UP001501736">
    <property type="component" value="Unassembled WGS sequence"/>
</dbReference>
<evidence type="ECO:0000256" key="3">
    <source>
        <dbReference type="ARBA" id="ARBA00022723"/>
    </source>
</evidence>
<dbReference type="SUPFAM" id="SSF56655">
    <property type="entry name" value="Carbohydrate phosphatase"/>
    <property type="match status" value="1"/>
</dbReference>
<evidence type="ECO:0000313" key="7">
    <source>
        <dbReference type="Proteomes" id="UP001501736"/>
    </source>
</evidence>
<reference evidence="7" key="1">
    <citation type="journal article" date="2019" name="Int. J. Syst. Evol. Microbiol.">
        <title>The Global Catalogue of Microorganisms (GCM) 10K type strain sequencing project: providing services to taxonomists for standard genome sequencing and annotation.</title>
        <authorList>
            <consortium name="The Broad Institute Genomics Platform"/>
            <consortium name="The Broad Institute Genome Sequencing Center for Infectious Disease"/>
            <person name="Wu L."/>
            <person name="Ma J."/>
        </authorList>
    </citation>
    <scope>NUCLEOTIDE SEQUENCE [LARGE SCALE GENOMIC DNA]</scope>
    <source>
        <strain evidence="7">JCM 11483</strain>
    </source>
</reference>
<protein>
    <recommendedName>
        <fullName evidence="8">Inositol monophosphatase</fullName>
    </recommendedName>
</protein>
<dbReference type="PANTHER" id="PTHR43200">
    <property type="entry name" value="PHOSPHATASE"/>
    <property type="match status" value="1"/>
</dbReference>
<evidence type="ECO:0008006" key="8">
    <source>
        <dbReference type="Google" id="ProtNLM"/>
    </source>
</evidence>
<evidence type="ECO:0000256" key="4">
    <source>
        <dbReference type="ARBA" id="ARBA00022801"/>
    </source>
</evidence>
<keyword evidence="7" id="KW-1185">Reference proteome</keyword>
<dbReference type="PROSITE" id="PS00629">
    <property type="entry name" value="IMP_1"/>
    <property type="match status" value="1"/>
</dbReference>
<organism evidence="6 7">
    <name type="scientific">Nesterenkonia halobia</name>
    <dbReference type="NCBI Taxonomy" id="37922"/>
    <lineage>
        <taxon>Bacteria</taxon>
        <taxon>Bacillati</taxon>
        <taxon>Actinomycetota</taxon>
        <taxon>Actinomycetes</taxon>
        <taxon>Micrococcales</taxon>
        <taxon>Micrococcaceae</taxon>
        <taxon>Nesterenkonia</taxon>
    </lineage>
</organism>
<dbReference type="Pfam" id="PF00459">
    <property type="entry name" value="Inositol_P"/>
    <property type="match status" value="1"/>
</dbReference>
<gene>
    <name evidence="6" type="ORF">GCM10020260_09250</name>
</gene>
<dbReference type="InterPro" id="IPR000760">
    <property type="entry name" value="Inositol_monophosphatase-like"/>
</dbReference>
<sequence>MDPSDAARARTALEEAHALLLELLPRLHALRADVAVKGDDTPVTAADRLVQAELARLLRERFEQLTFVGEEDRAGWDEEATGWVAVVDPIDGTENFASGLPEWGTAIAIFRDGVHAGSMIALPDLHLRLITGDVVEPTSSRITAFSSGVDDALVRRIAETPQARIMGAAVYNLHGVITGRFARFVNPVGAYSWDLLAGLALAREHGCRVLVDDVEYDGGYLAPGVKHRVDIRR</sequence>
<comment type="caution">
    <text evidence="6">The sequence shown here is derived from an EMBL/GenBank/DDBJ whole genome shotgun (WGS) entry which is preliminary data.</text>
</comment>
<dbReference type="PRINTS" id="PR00377">
    <property type="entry name" value="IMPHPHTASES"/>
</dbReference>
<keyword evidence="3" id="KW-0479">Metal-binding</keyword>
<evidence type="ECO:0000313" key="6">
    <source>
        <dbReference type="EMBL" id="GAA3282351.1"/>
    </source>
</evidence>
<evidence type="ECO:0000256" key="5">
    <source>
        <dbReference type="ARBA" id="ARBA00022842"/>
    </source>
</evidence>
<name>A0ABP6RAU3_9MICC</name>
<proteinExistence type="inferred from homology"/>
<dbReference type="EMBL" id="BAAAYG010000003">
    <property type="protein sequence ID" value="GAA3282351.1"/>
    <property type="molecule type" value="Genomic_DNA"/>
</dbReference>
<dbReference type="CDD" id="cd01637">
    <property type="entry name" value="IMPase_like"/>
    <property type="match status" value="1"/>
</dbReference>
<evidence type="ECO:0000256" key="1">
    <source>
        <dbReference type="ARBA" id="ARBA00001946"/>
    </source>
</evidence>
<dbReference type="Gene3D" id="3.40.190.80">
    <property type="match status" value="1"/>
</dbReference>
<evidence type="ECO:0000256" key="2">
    <source>
        <dbReference type="ARBA" id="ARBA00009759"/>
    </source>
</evidence>
<accession>A0ABP6RAU3</accession>
<dbReference type="Gene3D" id="3.30.540.10">
    <property type="entry name" value="Fructose-1,6-Bisphosphatase, subunit A, domain 1"/>
    <property type="match status" value="1"/>
</dbReference>
<dbReference type="InterPro" id="IPR051090">
    <property type="entry name" value="Inositol_monoP_superfamily"/>
</dbReference>
<comment type="similarity">
    <text evidence="2">Belongs to the inositol monophosphatase superfamily.</text>
</comment>
<comment type="cofactor">
    <cofactor evidence="1">
        <name>Mg(2+)</name>
        <dbReference type="ChEBI" id="CHEBI:18420"/>
    </cofactor>
</comment>
<dbReference type="InterPro" id="IPR020583">
    <property type="entry name" value="Inositol_monoP_metal-BS"/>
</dbReference>
<keyword evidence="4" id="KW-0378">Hydrolase</keyword>
<dbReference type="PANTHER" id="PTHR43200:SF6">
    <property type="entry name" value="3'(2'),5'-BISPHOSPHATE NUCLEOTIDASE"/>
    <property type="match status" value="1"/>
</dbReference>
<keyword evidence="5" id="KW-0460">Magnesium</keyword>